<comment type="caution">
    <text evidence="2">The sequence shown here is derived from an EMBL/GenBank/DDBJ whole genome shotgun (WGS) entry which is preliminary data.</text>
</comment>
<organism evidence="2 3">
    <name type="scientific">Aldrovandia affinis</name>
    <dbReference type="NCBI Taxonomy" id="143900"/>
    <lineage>
        <taxon>Eukaryota</taxon>
        <taxon>Metazoa</taxon>
        <taxon>Chordata</taxon>
        <taxon>Craniata</taxon>
        <taxon>Vertebrata</taxon>
        <taxon>Euteleostomi</taxon>
        <taxon>Actinopterygii</taxon>
        <taxon>Neopterygii</taxon>
        <taxon>Teleostei</taxon>
        <taxon>Notacanthiformes</taxon>
        <taxon>Halosauridae</taxon>
        <taxon>Aldrovandia</taxon>
    </lineage>
</organism>
<sequence>MLSATVLSNSGSESELFTMETGVKQGCIIAPTLFAIFISAILHLIGQELPQGIPILYRTDGRLFNLNRFKAKSKVSTTIIIIELQYTDNIAITAHCRRPSVHPECLCQGIQGPGSSPEYKENTGPTSASTQPAIYLAHHKS</sequence>
<proteinExistence type="predicted"/>
<dbReference type="PANTHER" id="PTHR47027:SF30">
    <property type="entry name" value="THAP-TYPE DOMAIN-CONTAINING PROTEIN"/>
    <property type="match status" value="1"/>
</dbReference>
<feature type="region of interest" description="Disordered" evidence="1">
    <location>
        <begin position="116"/>
        <end position="141"/>
    </location>
</feature>
<dbReference type="PANTHER" id="PTHR47027">
    <property type="entry name" value="REVERSE TRANSCRIPTASE DOMAIN-CONTAINING PROTEIN"/>
    <property type="match status" value="1"/>
</dbReference>
<protein>
    <recommendedName>
        <fullName evidence="4">Reverse transcriptase domain-containing protein</fullName>
    </recommendedName>
</protein>
<evidence type="ECO:0008006" key="4">
    <source>
        <dbReference type="Google" id="ProtNLM"/>
    </source>
</evidence>
<evidence type="ECO:0000313" key="2">
    <source>
        <dbReference type="EMBL" id="KAJ8367192.1"/>
    </source>
</evidence>
<evidence type="ECO:0000256" key="1">
    <source>
        <dbReference type="SAM" id="MobiDB-lite"/>
    </source>
</evidence>
<name>A0AAD7W081_9TELE</name>
<feature type="compositionally biased region" description="Polar residues" evidence="1">
    <location>
        <begin position="123"/>
        <end position="132"/>
    </location>
</feature>
<keyword evidence="3" id="KW-1185">Reference proteome</keyword>
<accession>A0AAD7W081</accession>
<dbReference type="AlphaFoldDB" id="A0AAD7W081"/>
<dbReference type="EMBL" id="JAINUG010000496">
    <property type="protein sequence ID" value="KAJ8367192.1"/>
    <property type="molecule type" value="Genomic_DNA"/>
</dbReference>
<evidence type="ECO:0000313" key="3">
    <source>
        <dbReference type="Proteomes" id="UP001221898"/>
    </source>
</evidence>
<dbReference type="Proteomes" id="UP001221898">
    <property type="component" value="Unassembled WGS sequence"/>
</dbReference>
<gene>
    <name evidence="2" type="ORF">AAFF_G00324350</name>
</gene>
<reference evidence="2" key="1">
    <citation type="journal article" date="2023" name="Science">
        <title>Genome structures resolve the early diversification of teleost fishes.</title>
        <authorList>
            <person name="Parey E."/>
            <person name="Louis A."/>
            <person name="Montfort J."/>
            <person name="Bouchez O."/>
            <person name="Roques C."/>
            <person name="Iampietro C."/>
            <person name="Lluch J."/>
            <person name="Castinel A."/>
            <person name="Donnadieu C."/>
            <person name="Desvignes T."/>
            <person name="Floi Bucao C."/>
            <person name="Jouanno E."/>
            <person name="Wen M."/>
            <person name="Mejri S."/>
            <person name="Dirks R."/>
            <person name="Jansen H."/>
            <person name="Henkel C."/>
            <person name="Chen W.J."/>
            <person name="Zahm M."/>
            <person name="Cabau C."/>
            <person name="Klopp C."/>
            <person name="Thompson A.W."/>
            <person name="Robinson-Rechavi M."/>
            <person name="Braasch I."/>
            <person name="Lecointre G."/>
            <person name="Bobe J."/>
            <person name="Postlethwait J.H."/>
            <person name="Berthelot C."/>
            <person name="Roest Crollius H."/>
            <person name="Guiguen Y."/>
        </authorList>
    </citation>
    <scope>NUCLEOTIDE SEQUENCE</scope>
    <source>
        <strain evidence="2">NC1722</strain>
    </source>
</reference>